<dbReference type="PANTHER" id="PTHR43673:SF2">
    <property type="entry name" value="NITROREDUCTASE"/>
    <property type="match status" value="1"/>
</dbReference>
<gene>
    <name evidence="7" type="ORF">ACFQ47_10380</name>
</gene>
<evidence type="ECO:0000313" key="7">
    <source>
        <dbReference type="EMBL" id="MFD1433070.1"/>
    </source>
</evidence>
<keyword evidence="8" id="KW-1185">Reference proteome</keyword>
<evidence type="ECO:0000256" key="1">
    <source>
        <dbReference type="ARBA" id="ARBA00001917"/>
    </source>
</evidence>
<sequence length="171" mass="17941">MDVMTAIVNRKSVRTYTGEPLTKTQTEQLLTAAYASPVAMGRYEDLTLTVVQKPALLAAISEAAGNANILYGAPAFFVVSTPLTGTASDNMAYSNAATVVQNINLAAVALDLGACHIWGALQAFAKDPSLKTQLNIPADRTPVAGLVVGVSSEDYPARTMPKGRIATTILE</sequence>
<evidence type="ECO:0000313" key="8">
    <source>
        <dbReference type="Proteomes" id="UP001597192"/>
    </source>
</evidence>
<organism evidence="7 8">
    <name type="scientific">Lacticaseibacillus yichunensis</name>
    <dbReference type="NCBI Taxonomy" id="2486015"/>
    <lineage>
        <taxon>Bacteria</taxon>
        <taxon>Bacillati</taxon>
        <taxon>Bacillota</taxon>
        <taxon>Bacilli</taxon>
        <taxon>Lactobacillales</taxon>
        <taxon>Lactobacillaceae</taxon>
        <taxon>Lacticaseibacillus</taxon>
    </lineage>
</organism>
<protein>
    <submittedName>
        <fullName evidence="7">Nitroreductase family protein</fullName>
    </submittedName>
</protein>
<reference evidence="8" key="1">
    <citation type="journal article" date="2019" name="Int. J. Syst. Evol. Microbiol.">
        <title>The Global Catalogue of Microorganisms (GCM) 10K type strain sequencing project: providing services to taxonomists for standard genome sequencing and annotation.</title>
        <authorList>
            <consortium name="The Broad Institute Genomics Platform"/>
            <consortium name="The Broad Institute Genome Sequencing Center for Infectious Disease"/>
            <person name="Wu L."/>
            <person name="Ma J."/>
        </authorList>
    </citation>
    <scope>NUCLEOTIDE SEQUENCE [LARGE SCALE GENOMIC DNA]</scope>
    <source>
        <strain evidence="8">CCM 8947</strain>
    </source>
</reference>
<dbReference type="RefSeq" id="WP_125697928.1">
    <property type="nucleotide sequence ID" value="NZ_JBHTOG010000055.1"/>
</dbReference>
<evidence type="ECO:0000259" key="6">
    <source>
        <dbReference type="Pfam" id="PF00881"/>
    </source>
</evidence>
<evidence type="ECO:0000256" key="4">
    <source>
        <dbReference type="ARBA" id="ARBA00022643"/>
    </source>
</evidence>
<keyword evidence="4" id="KW-0288">FMN</keyword>
<evidence type="ECO:0000256" key="5">
    <source>
        <dbReference type="ARBA" id="ARBA00023002"/>
    </source>
</evidence>
<dbReference type="PANTHER" id="PTHR43673">
    <property type="entry name" value="NAD(P)H NITROREDUCTASE YDGI-RELATED"/>
    <property type="match status" value="1"/>
</dbReference>
<proteinExistence type="inferred from homology"/>
<keyword evidence="5" id="KW-0560">Oxidoreductase</keyword>
<dbReference type="EMBL" id="JBHTOG010000055">
    <property type="protein sequence ID" value="MFD1433070.1"/>
    <property type="molecule type" value="Genomic_DNA"/>
</dbReference>
<dbReference type="InterPro" id="IPR029479">
    <property type="entry name" value="Nitroreductase"/>
</dbReference>
<accession>A0ABW4CUF9</accession>
<name>A0ABW4CUF9_9LACO</name>
<dbReference type="Gene3D" id="3.40.109.10">
    <property type="entry name" value="NADH Oxidase"/>
    <property type="match status" value="1"/>
</dbReference>
<dbReference type="CDD" id="cd02062">
    <property type="entry name" value="Nitro_FMN_reductase"/>
    <property type="match status" value="1"/>
</dbReference>
<comment type="cofactor">
    <cofactor evidence="1">
        <name>FMN</name>
        <dbReference type="ChEBI" id="CHEBI:58210"/>
    </cofactor>
</comment>
<dbReference type="Proteomes" id="UP001597192">
    <property type="component" value="Unassembled WGS sequence"/>
</dbReference>
<dbReference type="Pfam" id="PF00881">
    <property type="entry name" value="Nitroreductase"/>
    <property type="match status" value="1"/>
</dbReference>
<dbReference type="InterPro" id="IPR000415">
    <property type="entry name" value="Nitroreductase-like"/>
</dbReference>
<comment type="caution">
    <text evidence="7">The sequence shown here is derived from an EMBL/GenBank/DDBJ whole genome shotgun (WGS) entry which is preliminary data.</text>
</comment>
<feature type="domain" description="Nitroreductase" evidence="6">
    <location>
        <begin position="64"/>
        <end position="149"/>
    </location>
</feature>
<keyword evidence="3" id="KW-0285">Flavoprotein</keyword>
<dbReference type="SUPFAM" id="SSF55469">
    <property type="entry name" value="FMN-dependent nitroreductase-like"/>
    <property type="match status" value="1"/>
</dbReference>
<evidence type="ECO:0000256" key="2">
    <source>
        <dbReference type="ARBA" id="ARBA00007118"/>
    </source>
</evidence>
<comment type="similarity">
    <text evidence="2">Belongs to the nitroreductase family.</text>
</comment>
<evidence type="ECO:0000256" key="3">
    <source>
        <dbReference type="ARBA" id="ARBA00022630"/>
    </source>
</evidence>